<dbReference type="Pfam" id="PF07690">
    <property type="entry name" value="MFS_1"/>
    <property type="match status" value="1"/>
</dbReference>
<feature type="transmembrane region" description="Helical" evidence="9">
    <location>
        <begin position="84"/>
        <end position="107"/>
    </location>
</feature>
<feature type="transmembrane region" description="Helical" evidence="9">
    <location>
        <begin position="440"/>
        <end position="461"/>
    </location>
</feature>
<dbReference type="NCBIfam" id="TIGR00711">
    <property type="entry name" value="efflux_EmrB"/>
    <property type="match status" value="1"/>
</dbReference>
<comment type="caution">
    <text evidence="11">The sequence shown here is derived from an EMBL/GenBank/DDBJ whole genome shotgun (WGS) entry which is preliminary data.</text>
</comment>
<protein>
    <submittedName>
        <fullName evidence="11">MFS transporter</fullName>
    </submittedName>
</protein>
<keyword evidence="3" id="KW-0813">Transport</keyword>
<feature type="transmembrane region" description="Helical" evidence="9">
    <location>
        <begin position="203"/>
        <end position="222"/>
    </location>
</feature>
<keyword evidence="12" id="KW-1185">Reference proteome</keyword>
<keyword evidence="7 9" id="KW-0472">Membrane</keyword>
<dbReference type="EMBL" id="PENI01000043">
    <property type="protein sequence ID" value="RMB80413.1"/>
    <property type="molecule type" value="Genomic_DNA"/>
</dbReference>
<evidence type="ECO:0000256" key="5">
    <source>
        <dbReference type="ARBA" id="ARBA00022692"/>
    </source>
</evidence>
<comment type="subcellular location">
    <subcellularLocation>
        <location evidence="1">Cell membrane</location>
        <topology evidence="1">Multi-pass membrane protein</topology>
    </subcellularLocation>
</comment>
<proteinExistence type="inferred from homology"/>
<dbReference type="GO" id="GO:0022857">
    <property type="term" value="F:transmembrane transporter activity"/>
    <property type="evidence" value="ECO:0007669"/>
    <property type="project" value="InterPro"/>
</dbReference>
<feature type="domain" description="Major facilitator superfamily (MFS) profile" evidence="10">
    <location>
        <begin position="18"/>
        <end position="466"/>
    </location>
</feature>
<feature type="transmembrane region" description="Helical" evidence="9">
    <location>
        <begin position="413"/>
        <end position="434"/>
    </location>
</feature>
<dbReference type="Proteomes" id="UP000270471">
    <property type="component" value="Unassembled WGS sequence"/>
</dbReference>
<dbReference type="GO" id="GO:0005886">
    <property type="term" value="C:plasma membrane"/>
    <property type="evidence" value="ECO:0007669"/>
    <property type="project" value="UniProtKB-SubCell"/>
</dbReference>
<feature type="transmembrane region" description="Helical" evidence="9">
    <location>
        <begin position="307"/>
        <end position="326"/>
    </location>
</feature>
<evidence type="ECO:0000256" key="6">
    <source>
        <dbReference type="ARBA" id="ARBA00022989"/>
    </source>
</evidence>
<evidence type="ECO:0000256" key="8">
    <source>
        <dbReference type="ARBA" id="ARBA00023251"/>
    </source>
</evidence>
<keyword evidence="6 9" id="KW-1133">Transmembrane helix</keyword>
<evidence type="ECO:0000256" key="7">
    <source>
        <dbReference type="ARBA" id="ARBA00023136"/>
    </source>
</evidence>
<keyword evidence="4" id="KW-1003">Cell membrane</keyword>
<evidence type="ECO:0000259" key="10">
    <source>
        <dbReference type="PROSITE" id="PS50850"/>
    </source>
</evidence>
<keyword evidence="8" id="KW-0046">Antibiotic resistance</keyword>
<dbReference type="Gene3D" id="1.20.1720.10">
    <property type="entry name" value="Multidrug resistance protein D"/>
    <property type="match status" value="1"/>
</dbReference>
<dbReference type="GO" id="GO:0046677">
    <property type="term" value="P:response to antibiotic"/>
    <property type="evidence" value="ECO:0007669"/>
    <property type="project" value="UniProtKB-KW"/>
</dbReference>
<dbReference type="InterPro" id="IPR004638">
    <property type="entry name" value="EmrB-like"/>
</dbReference>
<organism evidence="11 12">
    <name type="scientific">Streptomyces shenzhenensis</name>
    <dbReference type="NCBI Taxonomy" id="943815"/>
    <lineage>
        <taxon>Bacteria</taxon>
        <taxon>Bacillati</taxon>
        <taxon>Actinomycetota</taxon>
        <taxon>Actinomycetes</taxon>
        <taxon>Kitasatosporales</taxon>
        <taxon>Streptomycetaceae</taxon>
        <taxon>Streptomyces</taxon>
    </lineage>
</organism>
<dbReference type="InterPro" id="IPR020846">
    <property type="entry name" value="MFS_dom"/>
</dbReference>
<evidence type="ECO:0000256" key="9">
    <source>
        <dbReference type="SAM" id="Phobius"/>
    </source>
</evidence>
<dbReference type="PANTHER" id="PTHR42718">
    <property type="entry name" value="MAJOR FACILITATOR SUPERFAMILY MULTIDRUG TRANSPORTER MFSC"/>
    <property type="match status" value="1"/>
</dbReference>
<feature type="transmembrane region" description="Helical" evidence="9">
    <location>
        <begin position="172"/>
        <end position="191"/>
    </location>
</feature>
<feature type="transmembrane region" description="Helical" evidence="9">
    <location>
        <begin position="338"/>
        <end position="360"/>
    </location>
</feature>
<dbReference type="PANTHER" id="PTHR42718:SF9">
    <property type="entry name" value="MAJOR FACILITATOR SUPERFAMILY MULTIDRUG TRANSPORTER MFSC"/>
    <property type="match status" value="1"/>
</dbReference>
<sequence length="471" mass="48629">MSAATTPPARQEDRTGLLIGVLVVAAFVMFLNETVFSVALPTLTRDLRLTTATVQWVISGYLVAMAIVLPVTGYLLDRFSVRRIFIGSLTVFSVGALIGALAPGFGLLLTARIVQAGGTATMVPLLMTSVMRYVPAHRRGATMGATSIVVAVAPALGPALGGAVIDNLGWRWIFWITLPLALAALAVGIVVVRAPSPLRVVSLDLPSLVLSVIGFGGILYGLSALGERRTAMPLGVWGPMTAGAGALLLFVVRQRSLQRADRALLDLRPLALRRFSVALVLAALMFLTLIVAGSVLLPLYLQTVLGRTSFTAGMALLPGGLMLGVLGRPAGALYDRVGVRSVVVPGAITIATALALFTTFGNGTGLAAVIGVHVLFMTGVAFLMTPLITEALSALPEHLHSHGSAILNTLQQVAAGFGTAAAVTIATLASAGAAPDSTGLRVAFICTAGVGLVLAGLAPLARTHRTEKTET</sequence>
<dbReference type="InterPro" id="IPR036259">
    <property type="entry name" value="MFS_trans_sf"/>
</dbReference>
<evidence type="ECO:0000313" key="12">
    <source>
        <dbReference type="Proteomes" id="UP000270471"/>
    </source>
</evidence>
<feature type="transmembrane region" description="Helical" evidence="9">
    <location>
        <begin position="56"/>
        <end position="77"/>
    </location>
</feature>
<evidence type="ECO:0000256" key="4">
    <source>
        <dbReference type="ARBA" id="ARBA00022475"/>
    </source>
</evidence>
<reference evidence="11 12" key="1">
    <citation type="submission" date="2017-11" db="EMBL/GenBank/DDBJ databases">
        <title>Draft genome of actinobacteria isolated from guarana (Paullinia cupana (Mart.) Ducke.</title>
        <authorList>
            <person name="Siqueira K.A."/>
            <person name="Liotti R.G."/>
            <person name="Mendes T.A.O."/>
            <person name="Soares M.A."/>
        </authorList>
    </citation>
    <scope>NUCLEOTIDE SEQUENCE [LARGE SCALE GENOMIC DNA]</scope>
    <source>
        <strain evidence="11 12">193</strain>
    </source>
</reference>
<evidence type="ECO:0000256" key="1">
    <source>
        <dbReference type="ARBA" id="ARBA00004651"/>
    </source>
</evidence>
<dbReference type="OrthoDB" id="9812221at2"/>
<dbReference type="AlphaFoldDB" id="A0A3M0I0Z9"/>
<dbReference type="RefSeq" id="WP_121894833.1">
    <property type="nucleotide sequence ID" value="NZ_PENI01000043.1"/>
</dbReference>
<name>A0A3M0I0Z9_9ACTN</name>
<gene>
    <name evidence="11" type="ORF">CTZ28_40300</name>
</gene>
<feature type="transmembrane region" description="Helical" evidence="9">
    <location>
        <begin position="234"/>
        <end position="252"/>
    </location>
</feature>
<feature type="transmembrane region" description="Helical" evidence="9">
    <location>
        <begin position="366"/>
        <end position="392"/>
    </location>
</feature>
<dbReference type="InterPro" id="IPR011701">
    <property type="entry name" value="MFS"/>
</dbReference>
<feature type="transmembrane region" description="Helical" evidence="9">
    <location>
        <begin position="141"/>
        <end position="160"/>
    </location>
</feature>
<evidence type="ECO:0000256" key="3">
    <source>
        <dbReference type="ARBA" id="ARBA00022448"/>
    </source>
</evidence>
<comment type="similarity">
    <text evidence="2">Belongs to the major facilitator superfamily. EmrB family.</text>
</comment>
<dbReference type="SUPFAM" id="SSF103473">
    <property type="entry name" value="MFS general substrate transporter"/>
    <property type="match status" value="1"/>
</dbReference>
<accession>A0A3M0I0Z9</accession>
<dbReference type="PRINTS" id="PR01036">
    <property type="entry name" value="TCRTETB"/>
</dbReference>
<dbReference type="PROSITE" id="PS50850">
    <property type="entry name" value="MFS"/>
    <property type="match status" value="1"/>
</dbReference>
<feature type="transmembrane region" description="Helical" evidence="9">
    <location>
        <begin position="277"/>
        <end position="301"/>
    </location>
</feature>
<feature type="transmembrane region" description="Helical" evidence="9">
    <location>
        <begin position="16"/>
        <end position="36"/>
    </location>
</feature>
<evidence type="ECO:0000313" key="11">
    <source>
        <dbReference type="EMBL" id="RMB80413.1"/>
    </source>
</evidence>
<evidence type="ECO:0000256" key="2">
    <source>
        <dbReference type="ARBA" id="ARBA00008537"/>
    </source>
</evidence>
<feature type="transmembrane region" description="Helical" evidence="9">
    <location>
        <begin position="113"/>
        <end position="134"/>
    </location>
</feature>
<keyword evidence="5 9" id="KW-0812">Transmembrane</keyword>
<dbReference type="Gene3D" id="1.20.1250.20">
    <property type="entry name" value="MFS general substrate transporter like domains"/>
    <property type="match status" value="1"/>
</dbReference>